<comment type="caution">
    <text evidence="2">The sequence shown here is derived from an EMBL/GenBank/DDBJ whole genome shotgun (WGS) entry which is preliminary data.</text>
</comment>
<feature type="transmembrane region" description="Helical" evidence="1">
    <location>
        <begin position="43"/>
        <end position="65"/>
    </location>
</feature>
<keyword evidence="1" id="KW-0472">Membrane</keyword>
<dbReference type="Proteomes" id="UP001151018">
    <property type="component" value="Unassembled WGS sequence"/>
</dbReference>
<keyword evidence="1" id="KW-0812">Transmembrane</keyword>
<dbReference type="RefSeq" id="WP_269835390.1">
    <property type="nucleotide sequence ID" value="NZ_JAPZLR010000027.1"/>
</dbReference>
<protein>
    <submittedName>
        <fullName evidence="2">Uncharacterized protein</fullName>
    </submittedName>
</protein>
<keyword evidence="1" id="KW-1133">Transmembrane helix</keyword>
<accession>A0A9X3KT92</accession>
<dbReference type="EMBL" id="JAPZLR010000027">
    <property type="protein sequence ID" value="MCZ7940562.1"/>
    <property type="molecule type" value="Genomic_DNA"/>
</dbReference>
<dbReference type="AlphaFoldDB" id="A0A9X3KT92"/>
<gene>
    <name evidence="2" type="ORF">O9X88_23810</name>
</gene>
<reference evidence="2" key="1">
    <citation type="submission" date="2022-12" db="EMBL/GenBank/DDBJ databases">
        <title>Draft genome sequences of 22 rhizogenic Agrobacterium biovar 1 strains, the causative agent of hairy root disease.</title>
        <authorList>
            <person name="Kim N."/>
            <person name="Vargas P."/>
            <person name="Rediers H."/>
        </authorList>
    </citation>
    <scope>NUCLEOTIDE SEQUENCE</scope>
    <source>
        <strain evidence="2">ST15.13.006</strain>
    </source>
</reference>
<evidence type="ECO:0000313" key="2">
    <source>
        <dbReference type="EMBL" id="MCZ7940562.1"/>
    </source>
</evidence>
<organism evidence="2 3">
    <name type="scientific">Agrobacterium salinitolerans</name>
    <dbReference type="NCBI Taxonomy" id="1183413"/>
    <lineage>
        <taxon>Bacteria</taxon>
        <taxon>Pseudomonadati</taxon>
        <taxon>Pseudomonadota</taxon>
        <taxon>Alphaproteobacteria</taxon>
        <taxon>Hyphomicrobiales</taxon>
        <taxon>Rhizobiaceae</taxon>
        <taxon>Rhizobium/Agrobacterium group</taxon>
        <taxon>Agrobacterium</taxon>
    </lineage>
</organism>
<feature type="transmembrane region" description="Helical" evidence="1">
    <location>
        <begin position="12"/>
        <end position="31"/>
    </location>
</feature>
<evidence type="ECO:0000256" key="1">
    <source>
        <dbReference type="SAM" id="Phobius"/>
    </source>
</evidence>
<proteinExistence type="predicted"/>
<sequence>MKPFEQLTARVPWWMILVGVSIILGVGSWFWLSNTDDPRMVGIVSGLFSGLVLYIFSLVAQVTVFNQLERYRAMGVEALLDNRHDKTYYGPLISSANETVKVMGASSTRFIDDFLDADADAHVLLDRLRANKRLQVQLLVPTHEYMSPDAKNRYDAKSAKIEQLKAEFQGRFAIRRFPHDARHSFVMVDGAFVGGPVFDGDKSRHAPAVHVIANKPFAIKYRDYFNESWDNSADG</sequence>
<evidence type="ECO:0000313" key="3">
    <source>
        <dbReference type="Proteomes" id="UP001151018"/>
    </source>
</evidence>
<name>A0A9X3KT92_9HYPH</name>